<dbReference type="PANTHER" id="PTHR30572:SF4">
    <property type="entry name" value="ABC TRANSPORTER PERMEASE YTRF"/>
    <property type="match status" value="1"/>
</dbReference>
<feature type="transmembrane region" description="Helical" evidence="8">
    <location>
        <begin position="437"/>
        <end position="456"/>
    </location>
</feature>
<evidence type="ECO:0000256" key="2">
    <source>
        <dbReference type="ARBA" id="ARBA00022475"/>
    </source>
</evidence>
<proteinExistence type="inferred from homology"/>
<keyword evidence="5 8" id="KW-0472">Membrane</keyword>
<keyword evidence="11" id="KW-0547">Nucleotide-binding</keyword>
<dbReference type="EMBL" id="CYZU01000058">
    <property type="protein sequence ID" value="CUP12018.1"/>
    <property type="molecule type" value="Genomic_DNA"/>
</dbReference>
<feature type="region of interest" description="Disordered" evidence="7">
    <location>
        <begin position="209"/>
        <end position="233"/>
    </location>
</feature>
<feature type="transmembrane region" description="Helical" evidence="8">
    <location>
        <begin position="336"/>
        <end position="358"/>
    </location>
</feature>
<dbReference type="OrthoDB" id="9770099at2"/>
<keyword evidence="3 8" id="KW-0812">Transmembrane</keyword>
<dbReference type="STRING" id="39482.ERS852491_04319"/>
<dbReference type="PANTHER" id="PTHR30572">
    <property type="entry name" value="MEMBRANE COMPONENT OF TRANSPORTER-RELATED"/>
    <property type="match status" value="1"/>
</dbReference>
<gene>
    <name evidence="11" type="primary">macB_13</name>
    <name evidence="11" type="ORF">ERS852491_04319</name>
</gene>
<reference evidence="11 12" key="1">
    <citation type="submission" date="2015-09" db="EMBL/GenBank/DDBJ databases">
        <authorList>
            <consortium name="Pathogen Informatics"/>
        </authorList>
    </citation>
    <scope>NUCLEOTIDE SEQUENCE [LARGE SCALE GENOMIC DNA]</scope>
    <source>
        <strain evidence="11 12">2789STDY5834876</strain>
    </source>
</reference>
<keyword evidence="4 8" id="KW-1133">Transmembrane helix</keyword>
<dbReference type="InterPro" id="IPR025857">
    <property type="entry name" value="MacB_PCD"/>
</dbReference>
<evidence type="ECO:0000313" key="12">
    <source>
        <dbReference type="Proteomes" id="UP000095544"/>
    </source>
</evidence>
<name>A0A174KQ65_9FIRM</name>
<feature type="compositionally biased region" description="Gly residues" evidence="7">
    <location>
        <begin position="214"/>
        <end position="224"/>
    </location>
</feature>
<dbReference type="GO" id="GO:0005886">
    <property type="term" value="C:plasma membrane"/>
    <property type="evidence" value="ECO:0007669"/>
    <property type="project" value="UniProtKB-SubCell"/>
</dbReference>
<evidence type="ECO:0000256" key="4">
    <source>
        <dbReference type="ARBA" id="ARBA00022989"/>
    </source>
</evidence>
<dbReference type="Pfam" id="PF02687">
    <property type="entry name" value="FtsX"/>
    <property type="match status" value="1"/>
</dbReference>
<dbReference type="EC" id="3.6.3.-" evidence="11"/>
<feature type="transmembrane region" description="Helical" evidence="8">
    <location>
        <begin position="393"/>
        <end position="417"/>
    </location>
</feature>
<dbReference type="GO" id="GO:0016787">
    <property type="term" value="F:hydrolase activity"/>
    <property type="evidence" value="ECO:0007669"/>
    <property type="project" value="UniProtKB-KW"/>
</dbReference>
<evidence type="ECO:0000313" key="11">
    <source>
        <dbReference type="EMBL" id="CUP12018.1"/>
    </source>
</evidence>
<feature type="domain" description="ABC3 transporter permease C-terminal" evidence="9">
    <location>
        <begin position="345"/>
        <end position="466"/>
    </location>
</feature>
<comment type="similarity">
    <text evidence="6">Belongs to the ABC-4 integral membrane protein family.</text>
</comment>
<keyword evidence="11" id="KW-0067">ATP-binding</keyword>
<dbReference type="GO" id="GO:0005524">
    <property type="term" value="F:ATP binding"/>
    <property type="evidence" value="ECO:0007669"/>
    <property type="project" value="UniProtKB-KW"/>
</dbReference>
<dbReference type="AlphaFoldDB" id="A0A174KQ65"/>
<feature type="transmembrane region" description="Helical" evidence="8">
    <location>
        <begin position="21"/>
        <end position="45"/>
    </location>
</feature>
<dbReference type="InterPro" id="IPR050250">
    <property type="entry name" value="Macrolide_Exporter_MacB"/>
</dbReference>
<dbReference type="InterPro" id="IPR003838">
    <property type="entry name" value="ABC3_permease_C"/>
</dbReference>
<dbReference type="RefSeq" id="WP_055154932.1">
    <property type="nucleotide sequence ID" value="NZ_CYZU01000058.1"/>
</dbReference>
<evidence type="ECO:0000256" key="8">
    <source>
        <dbReference type="SAM" id="Phobius"/>
    </source>
</evidence>
<sequence length="473" mass="51222">MRWIDLLRMSSGNLKRRKLRTFLTILGVVIGTASIVVMISLGLGMQESMYREVEQSGGMTSLTVTGKQSEGGMYVSMGGSSGDQEEPNKYITDDVIQQLRQLEHVKSADPVLELSAIALKGKYMGYLQLKGMTPEALEKQNIELAEGGRLPDPNSSSLELVFGNGVLTSFYEKSTGKGYWETGKVPDVDLANDQMFLILDQDGYFQSQNNSMGASGGGENGGSGSQTSKLPPKKHVVKASGVVAGDMESYNANYYYVYCDINKLEDLLKREFRGRVIPGQPSTKSGKPYKQFVYSSAAVQAEDIDDVDALSSVIRNMGFQVTTNAEYMESMKKQFAMVQAVLGGIGAVSLLVAAIGIANTMMMSIYERTKEIGVIKVLGCGLRNIKQMFLLEAAFIGFIGGVAGNILSFIMSFVINFLTGNGSAMGLDGNISYIPPWLVMASLVFAVFVGMAAGYFPALRAMRLSPLAAIRNE</sequence>
<dbReference type="Proteomes" id="UP000095544">
    <property type="component" value="Unassembled WGS sequence"/>
</dbReference>
<evidence type="ECO:0000256" key="6">
    <source>
        <dbReference type="ARBA" id="ARBA00038076"/>
    </source>
</evidence>
<protein>
    <submittedName>
        <fullName evidence="11">Macrolide export ATP-binding/permease protein MacB</fullName>
        <ecNumber evidence="11">3.6.3.-</ecNumber>
    </submittedName>
</protein>
<dbReference type="GO" id="GO:0022857">
    <property type="term" value="F:transmembrane transporter activity"/>
    <property type="evidence" value="ECO:0007669"/>
    <property type="project" value="TreeGrafter"/>
</dbReference>
<evidence type="ECO:0000256" key="3">
    <source>
        <dbReference type="ARBA" id="ARBA00022692"/>
    </source>
</evidence>
<organism evidence="11 12">
    <name type="scientific">Faecalicatena contorta</name>
    <dbReference type="NCBI Taxonomy" id="39482"/>
    <lineage>
        <taxon>Bacteria</taxon>
        <taxon>Bacillati</taxon>
        <taxon>Bacillota</taxon>
        <taxon>Clostridia</taxon>
        <taxon>Lachnospirales</taxon>
        <taxon>Lachnospiraceae</taxon>
        <taxon>Faecalicatena</taxon>
    </lineage>
</organism>
<keyword evidence="2" id="KW-1003">Cell membrane</keyword>
<evidence type="ECO:0000256" key="1">
    <source>
        <dbReference type="ARBA" id="ARBA00004651"/>
    </source>
</evidence>
<keyword evidence="11" id="KW-0378">Hydrolase</keyword>
<evidence type="ECO:0000256" key="7">
    <source>
        <dbReference type="SAM" id="MobiDB-lite"/>
    </source>
</evidence>
<evidence type="ECO:0000256" key="5">
    <source>
        <dbReference type="ARBA" id="ARBA00023136"/>
    </source>
</evidence>
<evidence type="ECO:0000259" key="9">
    <source>
        <dbReference type="Pfam" id="PF02687"/>
    </source>
</evidence>
<evidence type="ECO:0000259" key="10">
    <source>
        <dbReference type="Pfam" id="PF12704"/>
    </source>
</evidence>
<dbReference type="Pfam" id="PF12704">
    <property type="entry name" value="MacB_PCD"/>
    <property type="match status" value="1"/>
</dbReference>
<accession>A0A174KQ65</accession>
<feature type="domain" description="MacB-like periplasmic core" evidence="10">
    <location>
        <begin position="21"/>
        <end position="169"/>
    </location>
</feature>
<comment type="subcellular location">
    <subcellularLocation>
        <location evidence="1">Cell membrane</location>
        <topology evidence="1">Multi-pass membrane protein</topology>
    </subcellularLocation>
</comment>